<dbReference type="RefSeq" id="WP_245597853.1">
    <property type="nucleotide sequence ID" value="NZ_BSOR01000029.1"/>
</dbReference>
<dbReference type="InterPro" id="IPR012816">
    <property type="entry name" value="NADAR"/>
</dbReference>
<dbReference type="Proteomes" id="UP001156682">
    <property type="component" value="Unassembled WGS sequence"/>
</dbReference>
<comment type="catalytic activity">
    <reaction evidence="1">
        <text>5-amino-6-(5-phospho-D-ribosylamino)uracil + H2O = 5,6-diaminouracil + D-ribose 5-phosphate</text>
        <dbReference type="Rhea" id="RHEA:55020"/>
        <dbReference type="ChEBI" id="CHEBI:15377"/>
        <dbReference type="ChEBI" id="CHEBI:46252"/>
        <dbReference type="ChEBI" id="CHEBI:58453"/>
        <dbReference type="ChEBI" id="CHEBI:78346"/>
    </reaction>
</comment>
<comment type="caution">
    <text evidence="4">The sequence shown here is derived from an EMBL/GenBank/DDBJ whole genome shotgun (WGS) entry which is preliminary data.</text>
</comment>
<comment type="catalytic activity">
    <reaction evidence="2">
        <text>2,5-diamino-6-hydroxy-4-(5-phosphoribosylamino)-pyrimidine + H2O = 2,5,6-triamino-4-hydroxypyrimidine + D-ribose 5-phosphate</text>
        <dbReference type="Rhea" id="RHEA:23436"/>
        <dbReference type="ChEBI" id="CHEBI:15377"/>
        <dbReference type="ChEBI" id="CHEBI:58614"/>
        <dbReference type="ChEBI" id="CHEBI:78346"/>
        <dbReference type="ChEBI" id="CHEBI:137796"/>
    </reaction>
</comment>
<feature type="domain" description="NADAR" evidence="3">
    <location>
        <begin position="2"/>
        <end position="144"/>
    </location>
</feature>
<dbReference type="Gene3D" id="1.10.357.40">
    <property type="entry name" value="YbiA-like"/>
    <property type="match status" value="1"/>
</dbReference>
<dbReference type="SUPFAM" id="SSF143990">
    <property type="entry name" value="YbiA-like"/>
    <property type="match status" value="1"/>
</dbReference>
<evidence type="ECO:0000313" key="4">
    <source>
        <dbReference type="EMBL" id="GLR64409.1"/>
    </source>
</evidence>
<reference evidence="5" key="1">
    <citation type="journal article" date="2019" name="Int. J. Syst. Evol. Microbiol.">
        <title>The Global Catalogue of Microorganisms (GCM) 10K type strain sequencing project: providing services to taxonomists for standard genome sequencing and annotation.</title>
        <authorList>
            <consortium name="The Broad Institute Genomics Platform"/>
            <consortium name="The Broad Institute Genome Sequencing Center for Infectious Disease"/>
            <person name="Wu L."/>
            <person name="Ma J."/>
        </authorList>
    </citation>
    <scope>NUCLEOTIDE SEQUENCE [LARGE SCALE GENOMIC DNA]</scope>
    <source>
        <strain evidence="5">NBRC 100033</strain>
    </source>
</reference>
<sequence>MFHKTNERFGGLSNMAPGFPITVNNSFIRTSEALYQACRFPHLPEVQQLVIEQTSPMTAKMYARKHLQHTREDWDSVRVALMRWCLRAKLLQNQSTFGGLLLATEDLPIVEYSTKDAFWGAKPQSDGTLVGKNVLGRLLMELRELYSLNKIDCAQLKPLNVSDFNLFGEKIQTLTARLNDETKVVSTAIYNQEILI</sequence>
<organism evidence="4 5">
    <name type="scientific">Marinospirillum insulare</name>
    <dbReference type="NCBI Taxonomy" id="217169"/>
    <lineage>
        <taxon>Bacteria</taxon>
        <taxon>Pseudomonadati</taxon>
        <taxon>Pseudomonadota</taxon>
        <taxon>Gammaproteobacteria</taxon>
        <taxon>Oceanospirillales</taxon>
        <taxon>Oceanospirillaceae</taxon>
        <taxon>Marinospirillum</taxon>
    </lineage>
</organism>
<dbReference type="CDD" id="cd15457">
    <property type="entry name" value="NADAR"/>
    <property type="match status" value="1"/>
</dbReference>
<dbReference type="InterPro" id="IPR037238">
    <property type="entry name" value="YbiA-like_sf"/>
</dbReference>
<dbReference type="Pfam" id="PF08719">
    <property type="entry name" value="NADAR"/>
    <property type="match status" value="1"/>
</dbReference>
<proteinExistence type="predicted"/>
<dbReference type="EMBL" id="BSOR01000029">
    <property type="protein sequence ID" value="GLR64409.1"/>
    <property type="molecule type" value="Genomic_DNA"/>
</dbReference>
<evidence type="ECO:0000256" key="2">
    <source>
        <dbReference type="ARBA" id="ARBA00000751"/>
    </source>
</evidence>
<keyword evidence="5" id="KW-1185">Reference proteome</keyword>
<name>A0ABQ6A2U1_9GAMM</name>
<accession>A0ABQ6A2U1</accession>
<evidence type="ECO:0000256" key="1">
    <source>
        <dbReference type="ARBA" id="ARBA00000022"/>
    </source>
</evidence>
<evidence type="ECO:0000313" key="5">
    <source>
        <dbReference type="Proteomes" id="UP001156682"/>
    </source>
</evidence>
<gene>
    <name evidence="4" type="ORF">GCM10007878_18470</name>
</gene>
<protein>
    <recommendedName>
        <fullName evidence="3">NADAR domain-containing protein</fullName>
    </recommendedName>
</protein>
<dbReference type="NCBIfam" id="TIGR02464">
    <property type="entry name" value="ribofla_fusion"/>
    <property type="match status" value="1"/>
</dbReference>
<evidence type="ECO:0000259" key="3">
    <source>
        <dbReference type="Pfam" id="PF08719"/>
    </source>
</evidence>